<name>A0AAE8M1N5_9HYPO</name>
<proteinExistence type="predicted"/>
<evidence type="ECO:0000313" key="1">
    <source>
        <dbReference type="EMBL" id="SPJ72522.1"/>
    </source>
</evidence>
<protein>
    <submittedName>
        <fullName evidence="1">Uncharacterized protein</fullName>
    </submittedName>
</protein>
<comment type="caution">
    <text evidence="1">The sequence shown here is derived from an EMBL/GenBank/DDBJ whole genome shotgun (WGS) entry which is preliminary data.</text>
</comment>
<accession>A0AAE8M1N5</accession>
<organism evidence="1 2">
    <name type="scientific">Fusarium torulosum</name>
    <dbReference type="NCBI Taxonomy" id="33205"/>
    <lineage>
        <taxon>Eukaryota</taxon>
        <taxon>Fungi</taxon>
        <taxon>Dikarya</taxon>
        <taxon>Ascomycota</taxon>
        <taxon>Pezizomycotina</taxon>
        <taxon>Sordariomycetes</taxon>
        <taxon>Hypocreomycetidae</taxon>
        <taxon>Hypocreales</taxon>
        <taxon>Nectriaceae</taxon>
        <taxon>Fusarium</taxon>
    </lineage>
</organism>
<keyword evidence="2" id="KW-1185">Reference proteome</keyword>
<sequence>MSQSSKSDQAMRDILFLMPSWASPREEGEVLTTIEQLNRVERTSMFDLAQLENIVNGHTLGGQLTIDDWYRFSGKVFRLWDTRLNTTDNRNPVFDVFLPAEHSVRVGTTTNPSGTLVYAYLSISIDIEPHRLNLSWNDHAGHNIAHGDIKFDYSMEECISLAMFQYDQCVVDRVKRYNERLIIANARRRLVKFSESGSKSEPCVLPWCKQVTLKPLVFTCTSVDQRENLIRKTVERLRGPQELGADQSYL</sequence>
<dbReference type="EMBL" id="ONZP01000068">
    <property type="protein sequence ID" value="SPJ72522.1"/>
    <property type="molecule type" value="Genomic_DNA"/>
</dbReference>
<dbReference type="Proteomes" id="UP001187734">
    <property type="component" value="Unassembled WGS sequence"/>
</dbReference>
<gene>
    <name evidence="1" type="ORF">FTOL_02251</name>
</gene>
<reference evidence="1" key="1">
    <citation type="submission" date="2018-03" db="EMBL/GenBank/DDBJ databases">
        <authorList>
            <person name="Guldener U."/>
        </authorList>
    </citation>
    <scope>NUCLEOTIDE SEQUENCE</scope>
</reference>
<dbReference type="AlphaFoldDB" id="A0AAE8M1N5"/>
<evidence type="ECO:0000313" key="2">
    <source>
        <dbReference type="Proteomes" id="UP001187734"/>
    </source>
</evidence>